<protein>
    <submittedName>
        <fullName evidence="1">Uncharacterized protein</fullName>
    </submittedName>
</protein>
<organism evidence="1 2">
    <name type="scientific">Pistacia atlantica</name>
    <dbReference type="NCBI Taxonomy" id="434234"/>
    <lineage>
        <taxon>Eukaryota</taxon>
        <taxon>Viridiplantae</taxon>
        <taxon>Streptophyta</taxon>
        <taxon>Embryophyta</taxon>
        <taxon>Tracheophyta</taxon>
        <taxon>Spermatophyta</taxon>
        <taxon>Magnoliopsida</taxon>
        <taxon>eudicotyledons</taxon>
        <taxon>Gunneridae</taxon>
        <taxon>Pentapetalae</taxon>
        <taxon>rosids</taxon>
        <taxon>malvids</taxon>
        <taxon>Sapindales</taxon>
        <taxon>Anacardiaceae</taxon>
        <taxon>Pistacia</taxon>
    </lineage>
</organism>
<accession>A0ACC0ZSL8</accession>
<dbReference type="EMBL" id="CM047910">
    <property type="protein sequence ID" value="KAJ0075130.1"/>
    <property type="molecule type" value="Genomic_DNA"/>
</dbReference>
<proteinExistence type="predicted"/>
<keyword evidence="2" id="KW-1185">Reference proteome</keyword>
<evidence type="ECO:0000313" key="1">
    <source>
        <dbReference type="EMBL" id="KAJ0075130.1"/>
    </source>
</evidence>
<evidence type="ECO:0000313" key="2">
    <source>
        <dbReference type="Proteomes" id="UP001164250"/>
    </source>
</evidence>
<gene>
    <name evidence="1" type="ORF">Patl1_34639</name>
</gene>
<name>A0ACC0ZSL8_9ROSI</name>
<reference evidence="2" key="1">
    <citation type="journal article" date="2023" name="G3 (Bethesda)">
        <title>Genome assembly and association tests identify interacting loci associated with vigor, precocity, and sex in interspecific pistachio rootstocks.</title>
        <authorList>
            <person name="Palmer W."/>
            <person name="Jacygrad E."/>
            <person name="Sagayaradj S."/>
            <person name="Cavanaugh K."/>
            <person name="Han R."/>
            <person name="Bertier L."/>
            <person name="Beede B."/>
            <person name="Kafkas S."/>
            <person name="Golino D."/>
            <person name="Preece J."/>
            <person name="Michelmore R."/>
        </authorList>
    </citation>
    <scope>NUCLEOTIDE SEQUENCE [LARGE SCALE GENOMIC DNA]</scope>
</reference>
<dbReference type="Proteomes" id="UP001164250">
    <property type="component" value="Chromosome 15"/>
</dbReference>
<sequence length="54" mass="6183">MLRSPNYKEKLVSEKPVFSLQQGQIPQHSMEQSQSQITDLQQQPTPLKAEMLGE</sequence>
<comment type="caution">
    <text evidence="1">The sequence shown here is derived from an EMBL/GenBank/DDBJ whole genome shotgun (WGS) entry which is preliminary data.</text>
</comment>